<organism evidence="2 3">
    <name type="scientific">Bacteroides uniformis str. 3978 T3 ii</name>
    <dbReference type="NCBI Taxonomy" id="1339349"/>
    <lineage>
        <taxon>Bacteria</taxon>
        <taxon>Pseudomonadati</taxon>
        <taxon>Bacteroidota</taxon>
        <taxon>Bacteroidia</taxon>
        <taxon>Bacteroidales</taxon>
        <taxon>Bacteroidaceae</taxon>
        <taxon>Bacteroides</taxon>
    </lineage>
</organism>
<dbReference type="Proteomes" id="UP000028013">
    <property type="component" value="Unassembled WGS sequence"/>
</dbReference>
<evidence type="ECO:0000313" key="2">
    <source>
        <dbReference type="EMBL" id="KDS51073.1"/>
    </source>
</evidence>
<dbReference type="AlphaFoldDB" id="A0A078S2V4"/>
<proteinExistence type="predicted"/>
<evidence type="ECO:0000313" key="3">
    <source>
        <dbReference type="Proteomes" id="UP000028013"/>
    </source>
</evidence>
<evidence type="ECO:0000259" key="1">
    <source>
        <dbReference type="Pfam" id="PF12392"/>
    </source>
</evidence>
<dbReference type="PROSITE" id="PS01276">
    <property type="entry name" value="PEPTIDASE_U32"/>
    <property type="match status" value="1"/>
</dbReference>
<dbReference type="PANTHER" id="PTHR30217">
    <property type="entry name" value="PEPTIDASE U32 FAMILY"/>
    <property type="match status" value="1"/>
</dbReference>
<dbReference type="InterPro" id="IPR001539">
    <property type="entry name" value="Peptidase_U32"/>
</dbReference>
<dbReference type="PATRIC" id="fig|1339349.3.peg.2013"/>
<dbReference type="EMBL" id="JNHN01000171">
    <property type="protein sequence ID" value="KDS51073.1"/>
    <property type="molecule type" value="Genomic_DNA"/>
</dbReference>
<dbReference type="GeneID" id="99750766"/>
<accession>A0A078S2V4</accession>
<sequence>MIKQRKIELLAPAKNLECGIEAVNHGADAVYIGAPKFGARAAAVNSLEDIAALVEHAHLYNARIYVTVNTILKEEELKETERMIWELYRIGVDALIVQDMGITRLNLPPIPLHGSTQMDNRTPEKVRFLADAGFRQVVLARELSLQEIRGIHEACPDVPLEVFVHGALCVSYSGQCYVSQACFGRSANRGECAQFCRLPFSLVDADGKTIVRNKHLLSLKDLNQSEVLEELLDAGATSLKIEGRLKDVTYVKNVTAAYRRKLDAIFARRKEYARASSGTCRFDFQPQLDKSFSRGFTHYFLQGRGGEITSFDTPKSLGEEMGTLKEQRGGYLTVAGVKPFHNGDGVCFLDEQGHLQGFRINRVDGNKLYPAGEVPRIKPRTRLYRNFDQEFERILTRKSSERKIGVCWELADTSFGFSLTAADEDDNRVTLSFPYPKELARTPQVDNLRNQLGKLGNTPFEIAGYLSEDASGIRLNLSANWFLPASAVADWRRQVIDKLIAARRVTYRRELAVWKPTSHAFPATSLTYLGNVMNGAARSFYREHGLSSIAPAYEAQAVPDAVLMFCKHCLRFSMGWCPTYQKGHSPYREPYYLVGTDGKRFRLSFDCKNCQMKVIAHEEPL</sequence>
<gene>
    <name evidence="2" type="ORF">M094_0771</name>
</gene>
<dbReference type="Pfam" id="PF01136">
    <property type="entry name" value="Peptidase_U32"/>
    <property type="match status" value="1"/>
</dbReference>
<dbReference type="InterPro" id="IPR020988">
    <property type="entry name" value="Pept_U32_collagenase"/>
</dbReference>
<dbReference type="Pfam" id="PF12392">
    <property type="entry name" value="DUF3656"/>
    <property type="match status" value="1"/>
</dbReference>
<reference evidence="2 3" key="1">
    <citation type="submission" date="2014-04" db="EMBL/GenBank/DDBJ databases">
        <authorList>
            <person name="Sears C."/>
            <person name="Carroll K."/>
            <person name="Sack B.R."/>
            <person name="Qadri F."/>
            <person name="Myers L.L."/>
            <person name="Chung G.-T."/>
            <person name="Escheverria P."/>
            <person name="Fraser C.M."/>
            <person name="Sadzewicz L."/>
            <person name="Shefchek K.A."/>
            <person name="Tallon L."/>
            <person name="Das S.P."/>
            <person name="Daugherty S."/>
            <person name="Mongodin E.F."/>
        </authorList>
    </citation>
    <scope>NUCLEOTIDE SEQUENCE [LARGE SCALE GENOMIC DNA]</scope>
    <source>
        <strain evidence="2 3">3978 T3 ii</strain>
    </source>
</reference>
<comment type="caution">
    <text evidence="2">The sequence shown here is derived from an EMBL/GenBank/DDBJ whole genome shotgun (WGS) entry which is preliminary data.</text>
</comment>
<dbReference type="RefSeq" id="WP_005828527.1">
    <property type="nucleotide sequence ID" value="NZ_JNHN01000171.1"/>
</dbReference>
<dbReference type="InterPro" id="IPR051454">
    <property type="entry name" value="RNA/ubiquinone_mod_enzymes"/>
</dbReference>
<dbReference type="PANTHER" id="PTHR30217:SF10">
    <property type="entry name" value="23S RRNA 5-HYDROXYCYTIDINE C2501 SYNTHASE"/>
    <property type="match status" value="1"/>
</dbReference>
<feature type="domain" description="Peptidase U32 collagenase" evidence="1">
    <location>
        <begin position="383"/>
        <end position="503"/>
    </location>
</feature>
<protein>
    <submittedName>
        <fullName evidence="2">Peptidase U32 family protein</fullName>
    </submittedName>
</protein>
<name>A0A078S2V4_BACUN</name>